<gene>
    <name evidence="3" type="ORF">Pyn_28946</name>
</gene>
<protein>
    <submittedName>
        <fullName evidence="3">Uncharacterized protein</fullName>
    </submittedName>
</protein>
<sequence length="73" mass="8014">MEMCGYFPFLVWLDLVSVILGNLQLSVGVGLEMLQVEQTNSSQQVIKGKHPDQKIRTPTGLIAENGPQAETKS</sequence>
<organism evidence="3 4">
    <name type="scientific">Prunus yedoensis var. nudiflora</name>
    <dbReference type="NCBI Taxonomy" id="2094558"/>
    <lineage>
        <taxon>Eukaryota</taxon>
        <taxon>Viridiplantae</taxon>
        <taxon>Streptophyta</taxon>
        <taxon>Embryophyta</taxon>
        <taxon>Tracheophyta</taxon>
        <taxon>Spermatophyta</taxon>
        <taxon>Magnoliopsida</taxon>
        <taxon>eudicotyledons</taxon>
        <taxon>Gunneridae</taxon>
        <taxon>Pentapetalae</taxon>
        <taxon>rosids</taxon>
        <taxon>fabids</taxon>
        <taxon>Rosales</taxon>
        <taxon>Rosaceae</taxon>
        <taxon>Amygdaloideae</taxon>
        <taxon>Amygdaleae</taxon>
        <taxon>Prunus</taxon>
    </lineage>
</organism>
<comment type="caution">
    <text evidence="3">The sequence shown here is derived from an EMBL/GenBank/DDBJ whole genome shotgun (WGS) entry which is preliminary data.</text>
</comment>
<dbReference type="AlphaFoldDB" id="A0A314ZAQ1"/>
<dbReference type="Proteomes" id="UP000250321">
    <property type="component" value="Unassembled WGS sequence"/>
</dbReference>
<feature type="chain" id="PRO_5016307921" evidence="2">
    <location>
        <begin position="29"/>
        <end position="73"/>
    </location>
</feature>
<evidence type="ECO:0000313" key="3">
    <source>
        <dbReference type="EMBL" id="PQQ15553.1"/>
    </source>
</evidence>
<keyword evidence="4" id="KW-1185">Reference proteome</keyword>
<feature type="region of interest" description="Disordered" evidence="1">
    <location>
        <begin position="43"/>
        <end position="73"/>
    </location>
</feature>
<proteinExistence type="predicted"/>
<evidence type="ECO:0000256" key="1">
    <source>
        <dbReference type="SAM" id="MobiDB-lite"/>
    </source>
</evidence>
<keyword evidence="2" id="KW-0732">Signal</keyword>
<feature type="signal peptide" evidence="2">
    <location>
        <begin position="1"/>
        <end position="28"/>
    </location>
</feature>
<dbReference type="EMBL" id="PJQY01000227">
    <property type="protein sequence ID" value="PQQ15553.1"/>
    <property type="molecule type" value="Genomic_DNA"/>
</dbReference>
<reference evidence="3 4" key="1">
    <citation type="submission" date="2018-02" db="EMBL/GenBank/DDBJ databases">
        <title>Draft genome of wild Prunus yedoensis var. nudiflora.</title>
        <authorList>
            <person name="Baek S."/>
            <person name="Kim J.-H."/>
            <person name="Choi K."/>
            <person name="Kim G.-B."/>
            <person name="Cho A."/>
            <person name="Jang H."/>
            <person name="Shin C.-H."/>
            <person name="Yu H.-J."/>
            <person name="Mun J.-H."/>
        </authorList>
    </citation>
    <scope>NUCLEOTIDE SEQUENCE [LARGE SCALE GENOMIC DNA]</scope>
    <source>
        <strain evidence="4">cv. Jeju island</strain>
        <tissue evidence="3">Leaf</tissue>
    </source>
</reference>
<evidence type="ECO:0000313" key="4">
    <source>
        <dbReference type="Proteomes" id="UP000250321"/>
    </source>
</evidence>
<evidence type="ECO:0000256" key="2">
    <source>
        <dbReference type="SAM" id="SignalP"/>
    </source>
</evidence>
<name>A0A314ZAQ1_PRUYE</name>
<accession>A0A314ZAQ1</accession>